<evidence type="ECO:0000256" key="3">
    <source>
        <dbReference type="SAM" id="SignalP"/>
    </source>
</evidence>
<feature type="transmembrane region" description="Helical" evidence="2">
    <location>
        <begin position="628"/>
        <end position="645"/>
    </location>
</feature>
<accession>M2N122</accession>
<name>M2N122_BAUPA</name>
<keyword evidence="2" id="KW-0472">Membrane</keyword>
<gene>
    <name evidence="4" type="ORF">BAUCODRAFT_26986</name>
</gene>
<evidence type="ECO:0000256" key="1">
    <source>
        <dbReference type="SAM" id="MobiDB-lite"/>
    </source>
</evidence>
<organism evidence="4 5">
    <name type="scientific">Baudoinia panamericana (strain UAMH 10762)</name>
    <name type="common">Angels' share fungus</name>
    <name type="synonym">Baudoinia compniacensis (strain UAMH 10762)</name>
    <dbReference type="NCBI Taxonomy" id="717646"/>
    <lineage>
        <taxon>Eukaryota</taxon>
        <taxon>Fungi</taxon>
        <taxon>Dikarya</taxon>
        <taxon>Ascomycota</taxon>
        <taxon>Pezizomycotina</taxon>
        <taxon>Dothideomycetes</taxon>
        <taxon>Dothideomycetidae</taxon>
        <taxon>Mycosphaerellales</taxon>
        <taxon>Teratosphaeriaceae</taxon>
        <taxon>Baudoinia</taxon>
    </lineage>
</organism>
<proteinExistence type="predicted"/>
<evidence type="ECO:0000256" key="2">
    <source>
        <dbReference type="SAM" id="Phobius"/>
    </source>
</evidence>
<keyword evidence="2" id="KW-0812">Transmembrane</keyword>
<protein>
    <submittedName>
        <fullName evidence="4">Uncharacterized protein</fullName>
    </submittedName>
</protein>
<sequence>MRAALVATALAASTVLGSQVTSDGSLKSATTSAVTSSLFGTTTRTHDANAPITKSRWTETIGYTTGTWFNGIIELRSASTTNTAKITQTMYDVLSQRVITNAVPAEPMAEGPYCASKGICVLPPSCVVSFPGYVSCFNSREDDSTEVTSVHGSETLVSTFGAGRLGARDLIMAESASVSPWLSSSVASASALVSVPAGNGRLPATETVRPLYPELGCVYTEPSSFAMAILPVGQGEHRLVKPTVHTTLSANLVHISNGILYDQDDKVGYIAVNNQLMFSDDIPTTGKGAGAWAVCGGVLTFEGSDLFCHFVDVQGAEIYRYTPACTCDECNIVQLCLVERIVLSEASTMSPAALGGLPASDSGNLAATLDTPLDYMEDAASELSQGWQQVVDLLLGMKLQPYTTGHELAFEPEIPLRRDLLRRQNDQSSTSSTATEVVSVVYVTTVVTESSTLMAEYPVSACTSASGTIACVQAFVTYAPPPPVTESTQSVSSASDAASTSTVFLSTVTNPLNPTQTLVITNTTELNPMINNTSIYTEPHLDISTFSMSVIASKMTSSVSVTSKTLPSELPTSKSTTNEIRPSATAVPPRGSTNSFLGGFTAAATSSIGHGLGSGAAGNVKMPSAESMVGAAVAFLLCFAVAWILL</sequence>
<dbReference type="HOGENOM" id="CLU_423870_0_0_1"/>
<dbReference type="RefSeq" id="XP_007679739.1">
    <property type="nucleotide sequence ID" value="XM_007681549.1"/>
</dbReference>
<dbReference type="KEGG" id="bcom:BAUCODRAFT_26986"/>
<dbReference type="GeneID" id="19110508"/>
<feature type="region of interest" description="Disordered" evidence="1">
    <location>
        <begin position="565"/>
        <end position="592"/>
    </location>
</feature>
<dbReference type="AlphaFoldDB" id="M2N122"/>
<feature type="chain" id="PRO_5004022199" evidence="3">
    <location>
        <begin position="18"/>
        <end position="646"/>
    </location>
</feature>
<feature type="signal peptide" evidence="3">
    <location>
        <begin position="1"/>
        <end position="17"/>
    </location>
</feature>
<evidence type="ECO:0000313" key="4">
    <source>
        <dbReference type="EMBL" id="EMC92614.1"/>
    </source>
</evidence>
<dbReference type="OrthoDB" id="3914042at2759"/>
<keyword evidence="5" id="KW-1185">Reference proteome</keyword>
<dbReference type="Proteomes" id="UP000011761">
    <property type="component" value="Unassembled WGS sequence"/>
</dbReference>
<evidence type="ECO:0000313" key="5">
    <source>
        <dbReference type="Proteomes" id="UP000011761"/>
    </source>
</evidence>
<reference evidence="4 5" key="1">
    <citation type="journal article" date="2012" name="PLoS Pathog.">
        <title>Diverse lifestyles and strategies of plant pathogenesis encoded in the genomes of eighteen Dothideomycetes fungi.</title>
        <authorList>
            <person name="Ohm R.A."/>
            <person name="Feau N."/>
            <person name="Henrissat B."/>
            <person name="Schoch C.L."/>
            <person name="Horwitz B.A."/>
            <person name="Barry K.W."/>
            <person name="Condon B.J."/>
            <person name="Copeland A.C."/>
            <person name="Dhillon B."/>
            <person name="Glaser F."/>
            <person name="Hesse C.N."/>
            <person name="Kosti I."/>
            <person name="LaButti K."/>
            <person name="Lindquist E.A."/>
            <person name="Lucas S."/>
            <person name="Salamov A.A."/>
            <person name="Bradshaw R.E."/>
            <person name="Ciuffetti L."/>
            <person name="Hamelin R.C."/>
            <person name="Kema G.H.J."/>
            <person name="Lawrence C."/>
            <person name="Scott J.A."/>
            <person name="Spatafora J.W."/>
            <person name="Turgeon B.G."/>
            <person name="de Wit P.J.G.M."/>
            <person name="Zhong S."/>
            <person name="Goodwin S.B."/>
            <person name="Grigoriev I.V."/>
        </authorList>
    </citation>
    <scope>NUCLEOTIDE SEQUENCE [LARGE SCALE GENOMIC DNA]</scope>
    <source>
        <strain evidence="4 5">UAMH 10762</strain>
    </source>
</reference>
<dbReference type="EMBL" id="KB445561">
    <property type="protein sequence ID" value="EMC92614.1"/>
    <property type="molecule type" value="Genomic_DNA"/>
</dbReference>
<feature type="compositionally biased region" description="Polar residues" evidence="1">
    <location>
        <begin position="570"/>
        <end position="580"/>
    </location>
</feature>
<keyword evidence="3" id="KW-0732">Signal</keyword>
<keyword evidence="2" id="KW-1133">Transmembrane helix</keyword>